<dbReference type="AlphaFoldDB" id="A0A5S4WMR3"/>
<feature type="compositionally biased region" description="Low complexity" evidence="1">
    <location>
        <begin position="252"/>
        <end position="262"/>
    </location>
</feature>
<evidence type="ECO:0000256" key="1">
    <source>
        <dbReference type="SAM" id="MobiDB-lite"/>
    </source>
</evidence>
<evidence type="ECO:0000313" key="3">
    <source>
        <dbReference type="Proteomes" id="UP000324853"/>
    </source>
</evidence>
<dbReference type="OrthoDB" id="7605191at2"/>
<name>A0A5S4WMR3_9BRAD</name>
<reference evidence="2 3" key="1">
    <citation type="submission" date="2019-08" db="EMBL/GenBank/DDBJ databases">
        <title>Bradyrhizobium hipponensis sp. nov., a rhizobium isolated from a Lupinus angustifolius root nodule in Tunisia.</title>
        <authorList>
            <person name="Off K."/>
            <person name="Rejili M."/>
            <person name="Mars M."/>
            <person name="Brachmann A."/>
            <person name="Marin M."/>
        </authorList>
    </citation>
    <scope>NUCLEOTIDE SEQUENCE [LARGE SCALE GENOMIC DNA]</scope>
    <source>
        <strain evidence="2 3">CTAW11</strain>
    </source>
</reference>
<feature type="compositionally biased region" description="Basic and acidic residues" evidence="1">
    <location>
        <begin position="265"/>
        <end position="282"/>
    </location>
</feature>
<evidence type="ECO:0000313" key="2">
    <source>
        <dbReference type="EMBL" id="TYL82868.1"/>
    </source>
</evidence>
<organism evidence="2 3">
    <name type="scientific">Bradyrhizobium cytisi</name>
    <dbReference type="NCBI Taxonomy" id="515489"/>
    <lineage>
        <taxon>Bacteria</taxon>
        <taxon>Pseudomonadati</taxon>
        <taxon>Pseudomonadota</taxon>
        <taxon>Alphaproteobacteria</taxon>
        <taxon>Hyphomicrobiales</taxon>
        <taxon>Nitrobacteraceae</taxon>
        <taxon>Bradyrhizobium</taxon>
    </lineage>
</organism>
<dbReference type="EMBL" id="VSSR01000033">
    <property type="protein sequence ID" value="TYL82868.1"/>
    <property type="molecule type" value="Genomic_DNA"/>
</dbReference>
<dbReference type="Proteomes" id="UP000324853">
    <property type="component" value="Unassembled WGS sequence"/>
</dbReference>
<feature type="region of interest" description="Disordered" evidence="1">
    <location>
        <begin position="249"/>
        <end position="326"/>
    </location>
</feature>
<feature type="compositionally biased region" description="Basic and acidic residues" evidence="1">
    <location>
        <begin position="290"/>
        <end position="299"/>
    </location>
</feature>
<sequence>MNWKPPRKSISDLNAIHVPNESGDAVAHFEWPDEIAFEWEDLVMSLARTLAMALPEKGLTQEERLQLARSVAMPTAERINVFLEKEEAEFSFSDKLEILADIRPAISGEVGAAVADLVMEHFNCHWRSNGNDAGFVIAKGVDVTDERIPDFVYDPGGKGGFEPGQLIAVEAKGSLSKTGGPRPAIKRLAKKAFGGQVKKYLGAKADGCLIAAGYGVAYGSVPGSRESTLAIASSHRFQTALQPHKVPAPLSAAATGQPAPAEAEAELHHDEEQQEDRSKMDLRTAPQIEYRQDEQRSEREADDTGGLGDGGDDGGRERGGGRPRATPARRVALANYETVFQLCGALAAARSIRDILSDERTRVAETADRFQEFYEIGDDEPILIGSPYRYAWWYPDHSFGISAKSAEEILKIIAQPGELPPSLDLSVVPFDRRRIRDGAIEANFQGDGFAFLTSWSGPYRDRTWDLREGAWAD</sequence>
<protein>
    <submittedName>
        <fullName evidence="2">Uncharacterized protein</fullName>
    </submittedName>
</protein>
<gene>
    <name evidence="2" type="ORF">FXB38_21030</name>
</gene>
<proteinExistence type="predicted"/>
<dbReference type="RefSeq" id="WP_148752885.1">
    <property type="nucleotide sequence ID" value="NZ_VSSR01000033.1"/>
</dbReference>
<accession>A0A5S4WMR3</accession>
<comment type="caution">
    <text evidence="2">The sequence shown here is derived from an EMBL/GenBank/DDBJ whole genome shotgun (WGS) entry which is preliminary data.</text>
</comment>
<keyword evidence="3" id="KW-1185">Reference proteome</keyword>